<dbReference type="AlphaFoldDB" id="A0A9Q2PEL4"/>
<name>A0A9Q2PEL4_RHOHA</name>
<comment type="caution">
    <text evidence="1">The sequence shown here is derived from an EMBL/GenBank/DDBJ whole genome shotgun (WGS) entry which is preliminary data.</text>
</comment>
<evidence type="ECO:0000313" key="1">
    <source>
        <dbReference type="EMBL" id="MBM4567422.1"/>
    </source>
</evidence>
<dbReference type="EMBL" id="WVBC01000030">
    <property type="protein sequence ID" value="NKT78143.1"/>
    <property type="molecule type" value="Genomic_DNA"/>
</dbReference>
<dbReference type="EMBL" id="WUXR01000012">
    <property type="protein sequence ID" value="MBM4567422.1"/>
    <property type="molecule type" value="Genomic_DNA"/>
</dbReference>
<dbReference type="Proteomes" id="UP000603463">
    <property type="component" value="Unassembled WGS sequence"/>
</dbReference>
<sequence length="228" mass="24730">MLDLDQGWFIPLYEQDALAALLRDEVPDILAALAACITAEGHRTRISYDPKVTNGSDEQPLPYDNSAQDAADHLGNELATWVRHTCEHRGIDYAGSWSPAGWAKWLADNIIALALTPGADEAPATIGQAVTGARRAARIPKRRTWGGSIEEAGATRLNARGIEALAREMGGDWVGINRDRVRTLHRAGHIQPVHVDEGSDQQLLFLAGDVLGAHLANPPRRSPKRCTA</sequence>
<organism evidence="1 3">
    <name type="scientific">Rhodococcus hoagii</name>
    <name type="common">Corynebacterium equii</name>
    <dbReference type="NCBI Taxonomy" id="43767"/>
    <lineage>
        <taxon>Bacteria</taxon>
        <taxon>Bacillati</taxon>
        <taxon>Actinomycetota</taxon>
        <taxon>Actinomycetes</taxon>
        <taxon>Mycobacteriales</taxon>
        <taxon>Nocardiaceae</taxon>
        <taxon>Prescottella</taxon>
    </lineage>
</organism>
<proteinExistence type="predicted"/>
<accession>A0A9Q2PEL4</accession>
<dbReference type="Proteomes" id="UP000808906">
    <property type="component" value="Unassembled WGS sequence"/>
</dbReference>
<gene>
    <name evidence="1" type="ORF">GS441_18955</name>
    <name evidence="2" type="ORF">GS882_08505</name>
</gene>
<evidence type="ECO:0000313" key="2">
    <source>
        <dbReference type="EMBL" id="NKT78143.1"/>
    </source>
</evidence>
<protein>
    <submittedName>
        <fullName evidence="1">Uncharacterized protein</fullName>
    </submittedName>
</protein>
<reference evidence="1" key="1">
    <citation type="submission" date="2019-11" db="EMBL/GenBank/DDBJ databases">
        <title>Spread of Macrolides and rifampicin resistant Rhodococcus equi in clinical isolates in the USA.</title>
        <authorList>
            <person name="Alvarez-Narvaez S."/>
            <person name="Huber L."/>
            <person name="Cohen N.D."/>
            <person name="Slovis N."/>
            <person name="Greiter M."/>
            <person name="Giguere S."/>
            <person name="Hart K."/>
        </authorList>
    </citation>
    <scope>NUCLEOTIDE SEQUENCE</scope>
    <source>
        <strain evidence="1">Lh_17</strain>
    </source>
</reference>
<dbReference type="RefSeq" id="WP_084846540.1">
    <property type="nucleotide sequence ID" value="NZ_JAJNNF010000048.1"/>
</dbReference>
<evidence type="ECO:0000313" key="3">
    <source>
        <dbReference type="Proteomes" id="UP000808906"/>
    </source>
</evidence>
<reference evidence="2" key="2">
    <citation type="journal article" date="2020" name="Environ. Microbiol.">
        <title>The novel and transferable erm(51) gene confers Macrolides, Lincosamides, and Streptogramins B (MLSB) resistance to clonal Rhodococcus equi in the environment.</title>
        <authorList>
            <person name="Huber L."/>
            <person name="Giguere S."/>
            <person name="Slovis N.M."/>
            <person name="Alvarez-Narvaez S."/>
            <person name="Hart K.A."/>
            <person name="Greiter M."/>
            <person name="Morris E.R.A."/>
            <person name="Cohen N.D."/>
        </authorList>
    </citation>
    <scope>NUCLEOTIDE SEQUENCE</scope>
    <source>
        <strain evidence="2">Lh_116_1</strain>
    </source>
</reference>